<evidence type="ECO:0000313" key="11">
    <source>
        <dbReference type="Proteomes" id="UP001175211"/>
    </source>
</evidence>
<evidence type="ECO:0000256" key="2">
    <source>
        <dbReference type="ARBA" id="ARBA00022448"/>
    </source>
</evidence>
<keyword evidence="3 9" id="KW-0812">Transmembrane</keyword>
<keyword evidence="5 9" id="KW-1133">Transmembrane helix</keyword>
<evidence type="ECO:0000256" key="3">
    <source>
        <dbReference type="ARBA" id="ARBA00022692"/>
    </source>
</evidence>
<dbReference type="RefSeq" id="XP_060338796.1">
    <property type="nucleotide sequence ID" value="XM_060479776.1"/>
</dbReference>
<proteinExistence type="inferred from homology"/>
<dbReference type="PANTHER" id="PTHR12226:SF2">
    <property type="entry name" value="MANNOSE-P-DOLICHOL UTILIZATION DEFECT 1 PROTEIN"/>
    <property type="match status" value="1"/>
</dbReference>
<keyword evidence="11" id="KW-1185">Reference proteome</keyword>
<comment type="similarity">
    <text evidence="7">Belongs to the MPDU1 (TC 2.A.43.3) family.</text>
</comment>
<reference evidence="10" key="1">
    <citation type="submission" date="2023-06" db="EMBL/GenBank/DDBJ databases">
        <authorList>
            <consortium name="Lawrence Berkeley National Laboratory"/>
            <person name="Ahrendt S."/>
            <person name="Sahu N."/>
            <person name="Indic B."/>
            <person name="Wong-Bajracharya J."/>
            <person name="Merenyi Z."/>
            <person name="Ke H.-M."/>
            <person name="Monk M."/>
            <person name="Kocsube S."/>
            <person name="Drula E."/>
            <person name="Lipzen A."/>
            <person name="Balint B."/>
            <person name="Henrissat B."/>
            <person name="Andreopoulos B."/>
            <person name="Martin F.M."/>
            <person name="Harder C.B."/>
            <person name="Rigling D."/>
            <person name="Ford K.L."/>
            <person name="Foster G.D."/>
            <person name="Pangilinan J."/>
            <person name="Papanicolaou A."/>
            <person name="Barry K."/>
            <person name="LaButti K."/>
            <person name="Viragh M."/>
            <person name="Koriabine M."/>
            <person name="Yan M."/>
            <person name="Riley R."/>
            <person name="Champramary S."/>
            <person name="Plett K.L."/>
            <person name="Tsai I.J."/>
            <person name="Slot J."/>
            <person name="Sipos G."/>
            <person name="Plett J."/>
            <person name="Nagy L.G."/>
            <person name="Grigoriev I.V."/>
        </authorList>
    </citation>
    <scope>NUCLEOTIDE SEQUENCE</scope>
    <source>
        <strain evidence="10">CCBAS 213</strain>
    </source>
</reference>
<keyword evidence="6 9" id="KW-0472">Membrane</keyword>
<dbReference type="GO" id="GO:0016020">
    <property type="term" value="C:membrane"/>
    <property type="evidence" value="ECO:0007669"/>
    <property type="project" value="UniProtKB-SubCell"/>
</dbReference>
<dbReference type="GeneID" id="85363324"/>
<comment type="subcellular location">
    <subcellularLocation>
        <location evidence="1">Membrane</location>
        <topology evidence="1">Multi-pass membrane protein</topology>
    </subcellularLocation>
</comment>
<comment type="caution">
    <text evidence="10">The sequence shown here is derived from an EMBL/GenBank/DDBJ whole genome shotgun (WGS) entry which is preliminary data.</text>
</comment>
<feature type="compositionally biased region" description="Basic and acidic residues" evidence="8">
    <location>
        <begin position="247"/>
        <end position="265"/>
    </location>
</feature>
<protein>
    <recommendedName>
        <fullName evidence="12">Mannose-P-dolichol utilization defect 1 protein homolog</fullName>
    </recommendedName>
</protein>
<keyword evidence="2" id="KW-0813">Transport</keyword>
<gene>
    <name evidence="10" type="ORF">EV420DRAFT_1722</name>
</gene>
<evidence type="ECO:0000256" key="1">
    <source>
        <dbReference type="ARBA" id="ARBA00004141"/>
    </source>
</evidence>
<dbReference type="EMBL" id="JAUEPS010000001">
    <property type="protein sequence ID" value="KAK0469003.1"/>
    <property type="molecule type" value="Genomic_DNA"/>
</dbReference>
<keyword evidence="4" id="KW-0677">Repeat</keyword>
<evidence type="ECO:0000256" key="8">
    <source>
        <dbReference type="SAM" id="MobiDB-lite"/>
    </source>
</evidence>
<evidence type="ECO:0000256" key="5">
    <source>
        <dbReference type="ARBA" id="ARBA00022989"/>
    </source>
</evidence>
<dbReference type="Proteomes" id="UP001175211">
    <property type="component" value="Unassembled WGS sequence"/>
</dbReference>
<feature type="transmembrane region" description="Helical" evidence="9">
    <location>
        <begin position="215"/>
        <end position="236"/>
    </location>
</feature>
<feature type="transmembrane region" description="Helical" evidence="9">
    <location>
        <begin position="186"/>
        <end position="203"/>
    </location>
</feature>
<dbReference type="PANTHER" id="PTHR12226">
    <property type="entry name" value="MANNOSE-P-DOLICHOL UTILIZATION DEFECT 1 LEC35 -RELATED"/>
    <property type="match status" value="1"/>
</dbReference>
<dbReference type="AlphaFoldDB" id="A0AA39TX45"/>
<name>A0AA39TX45_ARMTA</name>
<evidence type="ECO:0000313" key="10">
    <source>
        <dbReference type="EMBL" id="KAK0469003.1"/>
    </source>
</evidence>
<dbReference type="FunFam" id="1.20.1280.290:FF:000006">
    <property type="entry name" value="mannose-P-dolichol utilization defect 1 protein"/>
    <property type="match status" value="1"/>
</dbReference>
<evidence type="ECO:0000256" key="6">
    <source>
        <dbReference type="ARBA" id="ARBA00023136"/>
    </source>
</evidence>
<evidence type="ECO:0000256" key="4">
    <source>
        <dbReference type="ARBA" id="ARBA00022737"/>
    </source>
</evidence>
<dbReference type="Pfam" id="PF04193">
    <property type="entry name" value="PQ-loop"/>
    <property type="match status" value="2"/>
</dbReference>
<feature type="compositionally biased region" description="Pro residues" evidence="8">
    <location>
        <begin position="269"/>
        <end position="281"/>
    </location>
</feature>
<feature type="region of interest" description="Disordered" evidence="8">
    <location>
        <begin position="247"/>
        <end position="303"/>
    </location>
</feature>
<sequence length="303" mass="33276">MTALTQNLPPFVRDLGVSIIGQECYTSLIENLDFNNVECIKYSLSKGVGLGIVVGGSIVKVPQIILVLKSHSAQGLSLGSYILETLSYCINLLYSFRNDFPFSTYGENLFLTIQNALITQLIVFYSPDSQGRVTLVSAGLTVFVSTLYSLPTEILSYLQIATLPLSLFAKIPQITQNYRSKSTGQLSAFAVIAQILGCVARLFTTTQEVGDPVVLTGFALALVLNGVLGAQLWMYWGAQAKKVEKKVPEPVKEEEVMTEVKEKVQAYEQPPPRPQTPPRPHTPTYRTGTPPPSGGRKWSRKLD</sequence>
<dbReference type="Gene3D" id="1.20.1280.290">
    <property type="match status" value="2"/>
</dbReference>
<evidence type="ECO:0000256" key="9">
    <source>
        <dbReference type="SAM" id="Phobius"/>
    </source>
</evidence>
<evidence type="ECO:0008006" key="12">
    <source>
        <dbReference type="Google" id="ProtNLM"/>
    </source>
</evidence>
<dbReference type="SMART" id="SM00679">
    <property type="entry name" value="CTNS"/>
    <property type="match status" value="2"/>
</dbReference>
<organism evidence="10 11">
    <name type="scientific">Armillaria tabescens</name>
    <name type="common">Ringless honey mushroom</name>
    <name type="synonym">Agaricus tabescens</name>
    <dbReference type="NCBI Taxonomy" id="1929756"/>
    <lineage>
        <taxon>Eukaryota</taxon>
        <taxon>Fungi</taxon>
        <taxon>Dikarya</taxon>
        <taxon>Basidiomycota</taxon>
        <taxon>Agaricomycotina</taxon>
        <taxon>Agaricomycetes</taxon>
        <taxon>Agaricomycetidae</taxon>
        <taxon>Agaricales</taxon>
        <taxon>Marasmiineae</taxon>
        <taxon>Physalacriaceae</taxon>
        <taxon>Desarmillaria</taxon>
    </lineage>
</organism>
<accession>A0AA39TX45</accession>
<dbReference type="InterPro" id="IPR016817">
    <property type="entry name" value="MannP-dilichol_defect-1"/>
</dbReference>
<evidence type="ECO:0000256" key="7">
    <source>
        <dbReference type="ARBA" id="ARBA00038475"/>
    </source>
</evidence>
<dbReference type="InterPro" id="IPR006603">
    <property type="entry name" value="PQ-loop_rpt"/>
</dbReference>